<dbReference type="KEGG" id="eru:Erum3880"/>
<dbReference type="InterPro" id="IPR035421">
    <property type="entry name" value="Terminase_6C"/>
</dbReference>
<sequence length="471" mass="55237">MPHDFLSFLKLCFNTASSTNYIINNWHIKVIADRLEAALNGKINRLIINMPPRYAKSLCVSIAWPSWIFGLNPQAKIIVASYSQILSEKLSLDNRYILQSEWYKKLFPHVILSKDQNTKQKFQTLQRGYRFATSVGGSITGEGGDFLIIDDPMNPLQALSKTYRQRVCNWFEQSLMTRLNDRKHSVVVVVMHRLHTEDLTGYLLSKKLHNKWHVLSLPAIAEKKHIIYSIAYPWKFKYKKKVKNILHIRKEGDFLYWKYGKKYINELKSELGSYAFAAQYQQNPINLSSGIIKYIWFQRYNQTLYNHENTNITQSWDTASSVNYNSDYSICTTWSYSDNCFFLLDIYKEKLEYQPLKQALINLASRWKPSAILIENKGSGVQLIQEIKNISKIPIIEIVPTTSKLTRFYKIIPILESRKVFLPYDAPWLSDFEEEILSFPNTQNDDQVDSMTQYFEWIYHNIIHNISVKEL</sequence>
<dbReference type="InterPro" id="IPR006517">
    <property type="entry name" value="Phage_terminase_lsu-like_C"/>
</dbReference>
<dbReference type="NCBIfam" id="TIGR01630">
    <property type="entry name" value="psiM2_ORF9"/>
    <property type="match status" value="1"/>
</dbReference>
<dbReference type="eggNOG" id="COG5410">
    <property type="taxonomic scope" value="Bacteria"/>
</dbReference>
<keyword evidence="1" id="KW-1188">Viral release from host cell</keyword>
<dbReference type="eggNOG" id="COG5362">
    <property type="taxonomic scope" value="Bacteria"/>
</dbReference>
<dbReference type="GeneID" id="33058058"/>
<organism evidence="3 4">
    <name type="scientific">Ehrlichia ruminantium (strain Welgevonden)</name>
    <dbReference type="NCBI Taxonomy" id="254945"/>
    <lineage>
        <taxon>Bacteria</taxon>
        <taxon>Pseudomonadati</taxon>
        <taxon>Pseudomonadota</taxon>
        <taxon>Alphaproteobacteria</taxon>
        <taxon>Rickettsiales</taxon>
        <taxon>Anaplasmataceae</taxon>
        <taxon>Ehrlichia</taxon>
    </lineage>
</organism>
<dbReference type="Pfam" id="PF03237">
    <property type="entry name" value="Terminase_6N"/>
    <property type="match status" value="1"/>
</dbReference>
<feature type="domain" description="Terminase large subunit gp17-like C-terminal" evidence="2">
    <location>
        <begin position="315"/>
        <end position="453"/>
    </location>
</feature>
<dbReference type="AlphaFoldDB" id="A0A0H3LZS3"/>
<evidence type="ECO:0000313" key="3">
    <source>
        <dbReference type="EMBL" id="CAI26895.1"/>
    </source>
</evidence>
<keyword evidence="4" id="KW-1185">Reference proteome</keyword>
<evidence type="ECO:0000259" key="2">
    <source>
        <dbReference type="Pfam" id="PF17289"/>
    </source>
</evidence>
<dbReference type="EMBL" id="CR925678">
    <property type="protein sequence ID" value="CAI26895.1"/>
    <property type="molecule type" value="Genomic_DNA"/>
</dbReference>
<protein>
    <recommendedName>
        <fullName evidence="2">Terminase large subunit gp17-like C-terminal domain-containing protein</fullName>
    </recommendedName>
</protein>
<dbReference type="RefSeq" id="WP_011155070.1">
    <property type="nucleotide sequence ID" value="NC_005295.2"/>
</dbReference>
<evidence type="ECO:0000313" key="4">
    <source>
        <dbReference type="Proteomes" id="UP000001021"/>
    </source>
</evidence>
<gene>
    <name evidence="3" type="ordered locus">ERWE_CDS_04010</name>
</gene>
<dbReference type="Proteomes" id="UP000001021">
    <property type="component" value="Chromosome"/>
</dbReference>
<evidence type="ECO:0000256" key="1">
    <source>
        <dbReference type="ARBA" id="ARBA00022612"/>
    </source>
</evidence>
<dbReference type="Pfam" id="PF17289">
    <property type="entry name" value="Terminase_6C"/>
    <property type="match status" value="1"/>
</dbReference>
<name>A0A0H3LZS3_EHRRW</name>
<accession>A0A0H3LZS3</accession>
<dbReference type="KEGG" id="erw:ERWE_CDS_04010"/>
<proteinExistence type="predicted"/>
<reference evidence="3 4" key="1">
    <citation type="journal article" date="2006" name="J. Bacteriol.">
        <title>Comparative genomic analysis of three strains of Ehrlichia ruminantium reveals an active process of genome size plasticity.</title>
        <authorList>
            <person name="Frutos R."/>
            <person name="Viari A."/>
            <person name="Ferraz C."/>
            <person name="Morgat A."/>
            <person name="Eychenie S."/>
            <person name="Kandassami Y."/>
            <person name="Chantal I."/>
            <person name="Bensaid A."/>
            <person name="Coissac E."/>
            <person name="Vachiery N."/>
            <person name="Demaille J."/>
            <person name="Martinez D."/>
        </authorList>
    </citation>
    <scope>NUCLEOTIDE SEQUENCE [LARGE SCALE GENOMIC DNA]</scope>
    <source>
        <strain evidence="3 4">Welgevonden</strain>
    </source>
</reference>
<dbReference type="Gene3D" id="3.30.420.240">
    <property type="match status" value="1"/>
</dbReference>
<dbReference type="HOGENOM" id="CLU_028165_1_0_5"/>